<evidence type="ECO:0000256" key="5">
    <source>
        <dbReference type="ARBA" id="ARBA00022801"/>
    </source>
</evidence>
<evidence type="ECO:0000259" key="8">
    <source>
        <dbReference type="PROSITE" id="PS51462"/>
    </source>
</evidence>
<evidence type="ECO:0000256" key="3">
    <source>
        <dbReference type="ARBA" id="ARBA00007275"/>
    </source>
</evidence>
<evidence type="ECO:0000256" key="2">
    <source>
        <dbReference type="ARBA" id="ARBA00001946"/>
    </source>
</evidence>
<dbReference type="EMBL" id="NPEU01000043">
    <property type="protein sequence ID" value="RAI40352.1"/>
    <property type="molecule type" value="Genomic_DNA"/>
</dbReference>
<dbReference type="Pfam" id="PF00293">
    <property type="entry name" value="NUDIX"/>
    <property type="match status" value="1"/>
</dbReference>
<feature type="domain" description="Nudix hydrolase" evidence="8">
    <location>
        <begin position="50"/>
        <end position="178"/>
    </location>
</feature>
<dbReference type="PANTHER" id="PTHR11839:SF18">
    <property type="entry name" value="NUDIX HYDROLASE DOMAIN-CONTAINING PROTEIN"/>
    <property type="match status" value="1"/>
</dbReference>
<dbReference type="OrthoDB" id="9806150at2"/>
<name>A0A327KSR0_9BRAD</name>
<accession>A0A327KSR0</accession>
<reference evidence="9 10" key="1">
    <citation type="submission" date="2017-07" db="EMBL/GenBank/DDBJ databases">
        <title>Draft Genome Sequences of Select Purple Nonsulfur Bacteria.</title>
        <authorList>
            <person name="Lasarre B."/>
            <person name="Mckinlay J.B."/>
        </authorList>
    </citation>
    <scope>NUCLEOTIDE SEQUENCE [LARGE SCALE GENOMIC DNA]</scope>
    <source>
        <strain evidence="9 10">DSM 11907</strain>
    </source>
</reference>
<dbReference type="PROSITE" id="PS51462">
    <property type="entry name" value="NUDIX"/>
    <property type="match status" value="1"/>
</dbReference>
<evidence type="ECO:0000256" key="4">
    <source>
        <dbReference type="ARBA" id="ARBA00016377"/>
    </source>
</evidence>
<evidence type="ECO:0000256" key="1">
    <source>
        <dbReference type="ARBA" id="ARBA00000847"/>
    </source>
</evidence>
<dbReference type="SUPFAM" id="SSF55811">
    <property type="entry name" value="Nudix"/>
    <property type="match status" value="1"/>
</dbReference>
<comment type="catalytic activity">
    <reaction evidence="1">
        <text>GDP-alpha-D-mannose + H2O = alpha-D-mannose 1-phosphate + GMP + 2 H(+)</text>
        <dbReference type="Rhea" id="RHEA:27978"/>
        <dbReference type="ChEBI" id="CHEBI:15377"/>
        <dbReference type="ChEBI" id="CHEBI:15378"/>
        <dbReference type="ChEBI" id="CHEBI:57527"/>
        <dbReference type="ChEBI" id="CHEBI:58115"/>
        <dbReference type="ChEBI" id="CHEBI:58409"/>
    </reaction>
</comment>
<comment type="similarity">
    <text evidence="3">Belongs to the Nudix hydrolase family. NudK subfamily.</text>
</comment>
<evidence type="ECO:0000313" key="9">
    <source>
        <dbReference type="EMBL" id="RAI40352.1"/>
    </source>
</evidence>
<gene>
    <name evidence="9" type="ORF">CH338_06535</name>
</gene>
<evidence type="ECO:0000313" key="10">
    <source>
        <dbReference type="Proteomes" id="UP000248863"/>
    </source>
</evidence>
<dbReference type="GO" id="GO:0019693">
    <property type="term" value="P:ribose phosphate metabolic process"/>
    <property type="evidence" value="ECO:0007669"/>
    <property type="project" value="TreeGrafter"/>
</dbReference>
<dbReference type="GO" id="GO:0006753">
    <property type="term" value="P:nucleoside phosphate metabolic process"/>
    <property type="evidence" value="ECO:0007669"/>
    <property type="project" value="TreeGrafter"/>
</dbReference>
<dbReference type="CDD" id="cd03424">
    <property type="entry name" value="NUDIX_ADPRase_Nudt5_UGPPase_Nudt14"/>
    <property type="match status" value="1"/>
</dbReference>
<sequence length="191" mass="21145">MTIMSRMHQPLPRPEIVAISEIKNSPWVVTRQKSIRFAGRAGIHDYHSFAQADYVSSLVVAEDGTIPLVEQYRPAVEKFTLELPGGLHDTAGIPAEAAVRELREETGLTAVAPPIPLGNLMPDSGRLENRLWGFFINAGARANDWNPEDGIVTHFVSKRQLRELIASGEFDHALHIALIGLAVMYGHFAWD</sequence>
<evidence type="ECO:0000256" key="7">
    <source>
        <dbReference type="ARBA" id="ARBA00032272"/>
    </source>
</evidence>
<dbReference type="PANTHER" id="PTHR11839">
    <property type="entry name" value="UDP/ADP-SUGAR PYROPHOSPHATASE"/>
    <property type="match status" value="1"/>
</dbReference>
<dbReference type="Gene3D" id="3.90.79.10">
    <property type="entry name" value="Nucleoside Triphosphate Pyrophosphohydrolase"/>
    <property type="match status" value="1"/>
</dbReference>
<comment type="caution">
    <text evidence="9">The sequence shown here is derived from an EMBL/GenBank/DDBJ whole genome shotgun (WGS) entry which is preliminary data.</text>
</comment>
<keyword evidence="5" id="KW-0378">Hydrolase</keyword>
<organism evidence="9 10">
    <name type="scientific">Rhodoplanes elegans</name>
    <dbReference type="NCBI Taxonomy" id="29408"/>
    <lineage>
        <taxon>Bacteria</taxon>
        <taxon>Pseudomonadati</taxon>
        <taxon>Pseudomonadota</taxon>
        <taxon>Alphaproteobacteria</taxon>
        <taxon>Hyphomicrobiales</taxon>
        <taxon>Nitrobacteraceae</taxon>
        <taxon>Rhodoplanes</taxon>
    </lineage>
</organism>
<evidence type="ECO:0000256" key="6">
    <source>
        <dbReference type="ARBA" id="ARBA00032162"/>
    </source>
</evidence>
<dbReference type="AlphaFoldDB" id="A0A327KSR0"/>
<protein>
    <recommendedName>
        <fullName evidence="4">GDP-mannose pyrophosphatase</fullName>
    </recommendedName>
    <alternativeName>
        <fullName evidence="6">GDP-mannose hydrolase</fullName>
    </alternativeName>
    <alternativeName>
        <fullName evidence="7">GDPMK</fullName>
    </alternativeName>
</protein>
<dbReference type="InterPro" id="IPR015797">
    <property type="entry name" value="NUDIX_hydrolase-like_dom_sf"/>
</dbReference>
<comment type="cofactor">
    <cofactor evidence="2">
        <name>Mg(2+)</name>
        <dbReference type="ChEBI" id="CHEBI:18420"/>
    </cofactor>
</comment>
<dbReference type="InterPro" id="IPR000086">
    <property type="entry name" value="NUDIX_hydrolase_dom"/>
</dbReference>
<dbReference type="GO" id="GO:0016787">
    <property type="term" value="F:hydrolase activity"/>
    <property type="evidence" value="ECO:0007669"/>
    <property type="project" value="UniProtKB-KW"/>
</dbReference>
<proteinExistence type="inferred from homology"/>
<keyword evidence="10" id="KW-1185">Reference proteome</keyword>
<dbReference type="Proteomes" id="UP000248863">
    <property type="component" value="Unassembled WGS sequence"/>
</dbReference>